<reference evidence="2" key="1">
    <citation type="submission" date="2024-07" db="EMBL/GenBank/DDBJ databases">
        <title>Complete genome sequence of Verrucomicrobiaceae bacterium NT6N.</title>
        <authorList>
            <person name="Huang C."/>
            <person name="Takami H."/>
            <person name="Hamasaki K."/>
        </authorList>
    </citation>
    <scope>NUCLEOTIDE SEQUENCE</scope>
    <source>
        <strain evidence="2">NT6N</strain>
    </source>
</reference>
<dbReference type="InterPro" id="IPR013424">
    <property type="entry name" value="Ice-binding_C"/>
</dbReference>
<protein>
    <submittedName>
        <fullName evidence="2">PEP-CTERM domain protein</fullName>
    </submittedName>
</protein>
<dbReference type="AlphaFoldDB" id="A0AAT9FM53"/>
<organism evidence="2">
    <name type="scientific">Oceaniferula spumae</name>
    <dbReference type="NCBI Taxonomy" id="2979115"/>
    <lineage>
        <taxon>Bacteria</taxon>
        <taxon>Pseudomonadati</taxon>
        <taxon>Verrucomicrobiota</taxon>
        <taxon>Verrucomicrobiia</taxon>
        <taxon>Verrucomicrobiales</taxon>
        <taxon>Verrucomicrobiaceae</taxon>
        <taxon>Oceaniferula</taxon>
    </lineage>
</organism>
<accession>A0AAT9FM53</accession>
<gene>
    <name evidence="2" type="ORF">NT6N_22470</name>
</gene>
<evidence type="ECO:0000259" key="1">
    <source>
        <dbReference type="Pfam" id="PF07589"/>
    </source>
</evidence>
<dbReference type="KEGG" id="osu:NT6N_22470"/>
<name>A0AAT9FM53_9BACT</name>
<dbReference type="EMBL" id="AP026866">
    <property type="protein sequence ID" value="BDS07207.1"/>
    <property type="molecule type" value="Genomic_DNA"/>
</dbReference>
<feature type="domain" description="Ice-binding protein C-terminal" evidence="1">
    <location>
        <begin position="241"/>
        <end position="263"/>
    </location>
</feature>
<proteinExistence type="predicted"/>
<sequence length="264" mass="27888">MNGSGGRIHTCHEYDLMHSDHVRHVEIPNIQTPYNTMKSKVKHMLAIALLAGTSSSMAATLASYEFNNSDPGNNTTNTVDFTSSDTDINSTAGTFGSGAGFNLNTTVVMTGFTSDGLGLSDGTGDDLAGAISAEDYFTFTMTAASGFTLNLENLNLDVGRSIRGAQDFYVFSDVDGFVAGQQIDSVLNIGEGTTNLDVDLSDSKYSGLSFIEFRIYVDDRANNSTSSSATFVDNVVLTGVAVPEPSSAALLGLGGLALILRRRK</sequence>
<dbReference type="NCBIfam" id="TIGR02595">
    <property type="entry name" value="PEP_CTERM"/>
    <property type="match status" value="1"/>
</dbReference>
<evidence type="ECO:0000313" key="2">
    <source>
        <dbReference type="EMBL" id="BDS07207.1"/>
    </source>
</evidence>
<dbReference type="Pfam" id="PF07589">
    <property type="entry name" value="PEP-CTERM"/>
    <property type="match status" value="1"/>
</dbReference>